<name>A0A401RJG8_CHIPU</name>
<dbReference type="GO" id="GO:0005979">
    <property type="term" value="P:regulation of glycogen biosynthetic process"/>
    <property type="evidence" value="ECO:0007669"/>
    <property type="project" value="TreeGrafter"/>
</dbReference>
<dbReference type="EMBL" id="BEZZ01002912">
    <property type="protein sequence ID" value="GCC18293.1"/>
    <property type="molecule type" value="Genomic_DNA"/>
</dbReference>
<dbReference type="PANTHER" id="PTHR12307:SF4">
    <property type="entry name" value="PROTEIN PHOSPHATASE 1 REGULATORY SUBUNIT 3D"/>
    <property type="match status" value="1"/>
</dbReference>
<dbReference type="GO" id="GO:2001069">
    <property type="term" value="F:glycogen binding"/>
    <property type="evidence" value="ECO:0007669"/>
    <property type="project" value="TreeGrafter"/>
</dbReference>
<dbReference type="STRING" id="137246.A0A401RJG8"/>
<dbReference type="InterPro" id="IPR005036">
    <property type="entry name" value="CBM21_dom"/>
</dbReference>
<accession>A0A401RJG8</accession>
<dbReference type="Pfam" id="PF03370">
    <property type="entry name" value="CBM_21"/>
    <property type="match status" value="1"/>
</dbReference>
<dbReference type="PROSITE" id="PS51159">
    <property type="entry name" value="CBM21"/>
    <property type="match status" value="1"/>
</dbReference>
<evidence type="ECO:0000313" key="4">
    <source>
        <dbReference type="Proteomes" id="UP000287033"/>
    </source>
</evidence>
<dbReference type="Proteomes" id="UP000287033">
    <property type="component" value="Unassembled WGS sequence"/>
</dbReference>
<dbReference type="InterPro" id="IPR050782">
    <property type="entry name" value="PP1_regulatory_subunit_3"/>
</dbReference>
<comment type="caution">
    <text evidence="3">The sequence shown here is derived from an EMBL/GenBank/DDBJ whole genome shotgun (WGS) entry which is preliminary data.</text>
</comment>
<evidence type="ECO:0000259" key="2">
    <source>
        <dbReference type="PROSITE" id="PS51159"/>
    </source>
</evidence>
<organism evidence="3 4">
    <name type="scientific">Chiloscyllium punctatum</name>
    <name type="common">Brownbanded bambooshark</name>
    <name type="synonym">Hemiscyllium punctatum</name>
    <dbReference type="NCBI Taxonomy" id="137246"/>
    <lineage>
        <taxon>Eukaryota</taxon>
        <taxon>Metazoa</taxon>
        <taxon>Chordata</taxon>
        <taxon>Craniata</taxon>
        <taxon>Vertebrata</taxon>
        <taxon>Chondrichthyes</taxon>
        <taxon>Elasmobranchii</taxon>
        <taxon>Galeomorphii</taxon>
        <taxon>Galeoidea</taxon>
        <taxon>Orectolobiformes</taxon>
        <taxon>Hemiscylliidae</taxon>
        <taxon>Chiloscyllium</taxon>
    </lineage>
</organism>
<dbReference type="GO" id="GO:0000164">
    <property type="term" value="C:protein phosphatase type 1 complex"/>
    <property type="evidence" value="ECO:0007669"/>
    <property type="project" value="TreeGrafter"/>
</dbReference>
<keyword evidence="4" id="KW-1185">Reference proteome</keyword>
<dbReference type="Gene3D" id="2.60.40.2440">
    <property type="entry name" value="Carbohydrate binding type-21 domain"/>
    <property type="match status" value="1"/>
</dbReference>
<gene>
    <name evidence="3" type="ORF">chiPu_0020762</name>
</gene>
<dbReference type="GO" id="GO:0008157">
    <property type="term" value="F:protein phosphatase 1 binding"/>
    <property type="evidence" value="ECO:0007669"/>
    <property type="project" value="TreeGrafter"/>
</dbReference>
<dbReference type="InterPro" id="IPR038175">
    <property type="entry name" value="CBM21_dom_sf"/>
</dbReference>
<dbReference type="OMA" id="NGIDFWD"/>
<reference evidence="3 4" key="1">
    <citation type="journal article" date="2018" name="Nat. Ecol. Evol.">
        <title>Shark genomes provide insights into elasmobranch evolution and the origin of vertebrates.</title>
        <authorList>
            <person name="Hara Y"/>
            <person name="Yamaguchi K"/>
            <person name="Onimaru K"/>
            <person name="Kadota M"/>
            <person name="Koyanagi M"/>
            <person name="Keeley SD"/>
            <person name="Tatsumi K"/>
            <person name="Tanaka K"/>
            <person name="Motone F"/>
            <person name="Kageyama Y"/>
            <person name="Nozu R"/>
            <person name="Adachi N"/>
            <person name="Nishimura O"/>
            <person name="Nakagawa R"/>
            <person name="Tanegashima C"/>
            <person name="Kiyatake I"/>
            <person name="Matsumoto R"/>
            <person name="Murakumo K"/>
            <person name="Nishida K"/>
            <person name="Terakita A"/>
            <person name="Kuratani S"/>
            <person name="Sato K"/>
            <person name="Hyodo S Kuraku.S."/>
        </authorList>
    </citation>
    <scope>NUCLEOTIDE SEQUENCE [LARGE SCALE GENOMIC DNA]</scope>
</reference>
<protein>
    <recommendedName>
        <fullName evidence="2">CBM21 domain-containing protein</fullName>
    </recommendedName>
</protein>
<dbReference type="OrthoDB" id="1881at2759"/>
<sequence>MSNLTVFTAPSKCEQNVTPIIFESDSEPNEQQLGAFRSEKAITVSDWSQDTQSVLGEGAGIGLGTQSVLGGAAGIGQDTQSVLGAAAGIGQGTQFLLGAAAGIGQGTQSVLGEAAGFQQDTQSFCSSKLGLEMQVQFGTDQLGKGSEEAGQQSLHLMPSARIGSVVDLNVKPEQSELIVGTAFQVKLDTRSGVYRGSQSEQCVRPTVFRDVRSAQYFQSLLPWDKRSEQCLHLSLAGDWSSKQLRQPLKCQDVGLEPWALPVLAENTGLARQIFVTLTRNLSSISGLYDSVQLDGFSTLHGQHGSPDGSHLDPGEKDSPSRATVWKRGRSCPRAPTEKEERKNGHVQVHFADSVGLQLTEIHNFDASVEPIVPEYVLANLHSTPPTAQLTWVQSFKKEFTNPKDDVNFDERVRRQKVCLETVMESDLVISGTILVLNLAYHKEVTVRYTCTDWNLFTDVPAFFENSIEDKKDRFAFTLNLSFHVLKPGSSVQFAIKYTANGIDFWDNNDSNNYTLTYQPFQLTIPNNNSSNSLVNSD</sequence>
<feature type="region of interest" description="Disordered" evidence="1">
    <location>
        <begin position="299"/>
        <end position="345"/>
    </location>
</feature>
<feature type="compositionally biased region" description="Basic and acidic residues" evidence="1">
    <location>
        <begin position="309"/>
        <end position="319"/>
    </location>
</feature>
<dbReference type="AlphaFoldDB" id="A0A401RJG8"/>
<feature type="domain" description="CBM21" evidence="2">
    <location>
        <begin position="409"/>
        <end position="516"/>
    </location>
</feature>
<evidence type="ECO:0000256" key="1">
    <source>
        <dbReference type="SAM" id="MobiDB-lite"/>
    </source>
</evidence>
<evidence type="ECO:0000313" key="3">
    <source>
        <dbReference type="EMBL" id="GCC18293.1"/>
    </source>
</evidence>
<proteinExistence type="predicted"/>
<dbReference type="PANTHER" id="PTHR12307">
    <property type="entry name" value="PROTEIN PHOSPHATASE 1 REGULATORY SUBUNIT"/>
    <property type="match status" value="1"/>
</dbReference>